<dbReference type="Proteomes" id="UP000278775">
    <property type="component" value="Unassembled WGS sequence"/>
</dbReference>
<protein>
    <submittedName>
        <fullName evidence="1">Uncharacterized protein</fullName>
    </submittedName>
</protein>
<comment type="caution">
    <text evidence="1">The sequence shown here is derived from an EMBL/GenBank/DDBJ whole genome shotgun (WGS) entry which is preliminary data.</text>
</comment>
<organism evidence="1 2">
    <name type="scientific">Chryseobacterium nematophagum</name>
    <dbReference type="NCBI Taxonomy" id="2305228"/>
    <lineage>
        <taxon>Bacteria</taxon>
        <taxon>Pseudomonadati</taxon>
        <taxon>Bacteroidota</taxon>
        <taxon>Flavobacteriia</taxon>
        <taxon>Flavobacteriales</taxon>
        <taxon>Weeksellaceae</taxon>
        <taxon>Chryseobacterium group</taxon>
        <taxon>Chryseobacterium</taxon>
    </lineage>
</organism>
<accession>A0A3M7TGD8</accession>
<dbReference type="RefSeq" id="WP_122636706.1">
    <property type="nucleotide sequence ID" value="NZ_QWIU01000002.1"/>
</dbReference>
<dbReference type="EMBL" id="QWIU01000002">
    <property type="protein sequence ID" value="RNA62653.1"/>
    <property type="molecule type" value="Genomic_DNA"/>
</dbReference>
<dbReference type="AlphaFoldDB" id="A0A3M7TGD8"/>
<evidence type="ECO:0000313" key="2">
    <source>
        <dbReference type="Proteomes" id="UP000278775"/>
    </source>
</evidence>
<evidence type="ECO:0000313" key="1">
    <source>
        <dbReference type="EMBL" id="RNA62653.1"/>
    </source>
</evidence>
<gene>
    <name evidence="1" type="ORF">D1631_12255</name>
</gene>
<reference evidence="1 2" key="1">
    <citation type="submission" date="2018-08" db="EMBL/GenBank/DDBJ databases">
        <title>Chryseobacterium nematophagum: a novel matrix digesting pathogen of nematodes.</title>
        <authorList>
            <person name="Page A."/>
            <person name="Roberts M."/>
            <person name="Felix M.-A."/>
            <person name="Weir W."/>
        </authorList>
    </citation>
    <scope>NUCLEOTIDE SEQUENCE [LARGE SCALE GENOMIC DNA]</scope>
    <source>
        <strain evidence="1 2">JUb129</strain>
    </source>
</reference>
<proteinExistence type="predicted"/>
<sequence length="377" mass="43845">MNNQNQEEEFDGIFRNRLITENNNFLRDCKKIISQFTNMDIYIDIIDNPEVNATAAKSKNSNTYFIALNRGTIELFDYYARKFCAHPDILFEFGNSRKENNSIKIYNSIIKNSNHIIEEDPPVKPITEDRQKLYKLVFSQLILNILLHELGHIVNGHIDFLQKSGIDYMEERQEKTKKLTIIQSLDSQTLEIDADAFSAIETLRVLMENFNTKDIFKTLLPDYKLVFKLWAFVRQVCWRIMENNYIGKDLLEISHPPTGIRHHYSRIACLDLIKGRGGVELIDLFNDSFALGTAQADEAFKIISETYTIPSPLSEKPSNEHMNHGGYIFCHWDSIRESLITFATYTLRDPNIYDDSSKSKEIKERYKQLILSSKSRS</sequence>
<dbReference type="OrthoDB" id="9810445at2"/>
<name>A0A3M7TGD8_9FLAO</name>